<dbReference type="RefSeq" id="WP_129920937.1">
    <property type="nucleotide sequence ID" value="NZ_SEWE01000016.1"/>
</dbReference>
<dbReference type="AlphaFoldDB" id="A0A4Q5LBQ7"/>
<feature type="transmembrane region" description="Helical" evidence="1">
    <location>
        <begin position="275"/>
        <end position="294"/>
    </location>
</feature>
<feature type="transmembrane region" description="Helical" evidence="1">
    <location>
        <begin position="114"/>
        <end position="132"/>
    </location>
</feature>
<feature type="transmembrane region" description="Helical" evidence="1">
    <location>
        <begin position="344"/>
        <end position="364"/>
    </location>
</feature>
<accession>A0A4Q5LBQ7</accession>
<evidence type="ECO:0000256" key="1">
    <source>
        <dbReference type="SAM" id="Phobius"/>
    </source>
</evidence>
<dbReference type="Proteomes" id="UP000294155">
    <property type="component" value="Unassembled WGS sequence"/>
</dbReference>
<evidence type="ECO:0000313" key="2">
    <source>
        <dbReference type="EMBL" id="RYU79936.1"/>
    </source>
</evidence>
<protein>
    <recommendedName>
        <fullName evidence="4">Tetratricopeptide repeat protein</fullName>
    </recommendedName>
</protein>
<keyword evidence="1" id="KW-1133">Transmembrane helix</keyword>
<gene>
    <name evidence="2" type="ORF">EWM57_09640</name>
</gene>
<reference evidence="2 3" key="1">
    <citation type="submission" date="2019-02" db="EMBL/GenBank/DDBJ databases">
        <title>Bacterial novel species isolated from soil.</title>
        <authorList>
            <person name="Jung H.-Y."/>
        </authorList>
    </citation>
    <scope>NUCLEOTIDE SEQUENCE [LARGE SCALE GENOMIC DNA]</scope>
    <source>
        <strain evidence="2 3">1-3-3-3</strain>
    </source>
</reference>
<feature type="transmembrane region" description="Helical" evidence="1">
    <location>
        <begin position="314"/>
        <end position="332"/>
    </location>
</feature>
<organism evidence="2 3">
    <name type="scientific">Hymenobacter persicinus</name>
    <dbReference type="NCBI Taxonomy" id="2025506"/>
    <lineage>
        <taxon>Bacteria</taxon>
        <taxon>Pseudomonadati</taxon>
        <taxon>Bacteroidota</taxon>
        <taxon>Cytophagia</taxon>
        <taxon>Cytophagales</taxon>
        <taxon>Hymenobacteraceae</taxon>
        <taxon>Hymenobacter</taxon>
    </lineage>
</organism>
<sequence length="1014" mass="111576">MPNTPSRSLWRSPLPGLALLASLALALTFYHFFTGDDYTLRVQEVTQLRPVPIVVQQVRVGLDALPVRANGYLTTQTHDVSGPFVRADAALALLVLLAGAVTYFLAVVSTLPRLAFVAGMALLIFLLMSLNADLLGLIDSREQYFLIALLLTLGLPAFGFHAFWTNTPLWQRLLVFMGLLAGLGAFIFWRSSYPFDTTALHLVSFATGSGAVVVGLLVLWVAFENIQGLLWFNTQAENPASRFGLVPFVLASGLYLGMLFLYYWNNGEVYILPNVRLEPLVLLVPAAVAGWLGLRRRSATYEAWVPYWPGAAHLYLVLTTLAAGFLGYAFATANDPLLTAARDFTALALLMGGGAFLLYLLINFAPLIRQRLRVYRVVYEPRRVPFYAVYLLALAGIFAVELRNNFFLLDQVKAGYYNTLGDLTRLQSEQQPGADALALLAERYYAESDVLDFHNLRASWGRAALYRFRQQRQNEINALRRAQSRQPSEKISLRLAALFNEPTDFFDRLQLLREGLKTAPRSVRLTSDLAQLYTRSTITDSVNYYFSRAEALDANNPVVQANKLAYMLQVQDLASAQKVVQSLRPAAQNTAWQSNHVLLQQLTDAPVAASPAVAADQPLAADGFALLYHDALRRAVRGDTSRLSTLRPLAANQANGDYAEQLSFLQAMTHYYAGRPAAAQALLQPLTAGDTPASAYYQNLWGLWLLELELPASAAARFGDAARLSYPEAPLFRAYAQALDGRLDSARTSAARALAQPAYGVASRARRLQVVLNLDFNQQYAQASDSVRAQYLVLRGSELYPESLIPRAAALGTPVAREAALLAQIPRALRAGQTAAAQQAIAEFGAPATAKTTAASQWNVLRGQAYLQAGQAQQLGQWLPTAYFTRREQAYRLYYQAAVADAQNQPTAPQLYTRLMQQAPFLEPGVLAAANFYAKRRDYTKAYNFLLTGLAHNPESIALLQAYTLAAIPAGLTSYAAAPLEKLLQLLSPAEYNTFHAQYEARRKAQAAAAASWN</sequence>
<feature type="transmembrane region" description="Helical" evidence="1">
    <location>
        <begin position="144"/>
        <end position="164"/>
    </location>
</feature>
<evidence type="ECO:0008006" key="4">
    <source>
        <dbReference type="Google" id="ProtNLM"/>
    </source>
</evidence>
<name>A0A4Q5LBQ7_9BACT</name>
<feature type="transmembrane region" description="Helical" evidence="1">
    <location>
        <begin position="201"/>
        <end position="223"/>
    </location>
</feature>
<comment type="caution">
    <text evidence="2">The sequence shown here is derived from an EMBL/GenBank/DDBJ whole genome shotgun (WGS) entry which is preliminary data.</text>
</comment>
<keyword evidence="1" id="KW-0472">Membrane</keyword>
<feature type="transmembrane region" description="Helical" evidence="1">
    <location>
        <begin position="384"/>
        <end position="402"/>
    </location>
</feature>
<keyword evidence="3" id="KW-1185">Reference proteome</keyword>
<evidence type="ECO:0000313" key="3">
    <source>
        <dbReference type="Proteomes" id="UP000294155"/>
    </source>
</evidence>
<feature type="transmembrane region" description="Helical" evidence="1">
    <location>
        <begin position="89"/>
        <end position="108"/>
    </location>
</feature>
<keyword evidence="1" id="KW-0812">Transmembrane</keyword>
<feature type="transmembrane region" description="Helical" evidence="1">
    <location>
        <begin position="170"/>
        <end position="189"/>
    </location>
</feature>
<feature type="transmembrane region" description="Helical" evidence="1">
    <location>
        <begin position="243"/>
        <end position="263"/>
    </location>
</feature>
<dbReference type="OrthoDB" id="973593at2"/>
<dbReference type="EMBL" id="SEWE01000016">
    <property type="protein sequence ID" value="RYU79936.1"/>
    <property type="molecule type" value="Genomic_DNA"/>
</dbReference>
<proteinExistence type="predicted"/>
<feature type="transmembrane region" description="Helical" evidence="1">
    <location>
        <begin position="12"/>
        <end position="33"/>
    </location>
</feature>